<accession>A0A2X0VLF3</accession>
<protein>
    <submittedName>
        <fullName evidence="2">Uncharacterized protein</fullName>
    </submittedName>
</protein>
<evidence type="ECO:0000313" key="2">
    <source>
        <dbReference type="EMBL" id="SPT54742.1"/>
    </source>
</evidence>
<organism evidence="2 3">
    <name type="scientific">Schaalia odontolytica</name>
    <dbReference type="NCBI Taxonomy" id="1660"/>
    <lineage>
        <taxon>Bacteria</taxon>
        <taxon>Bacillati</taxon>
        <taxon>Actinomycetota</taxon>
        <taxon>Actinomycetes</taxon>
        <taxon>Actinomycetales</taxon>
        <taxon>Actinomycetaceae</taxon>
        <taxon>Schaalia</taxon>
    </lineage>
</organism>
<sequence length="129" mass="13336">MSERMRLICAISLIAAIGMGAFVSLRALAAGGERSMSESGLTIPAQSTQSSPQSEPVTPATTEPSSAPEHSPEPAPEPTQDAAPPAPAPVPSSPHYVAPSGPQRAVPDDDDDDDDDKDDDDNDKDDADD</sequence>
<gene>
    <name evidence="2" type="ORF">NCTC9935_00284</name>
</gene>
<feature type="compositionally biased region" description="Acidic residues" evidence="1">
    <location>
        <begin position="108"/>
        <end position="129"/>
    </location>
</feature>
<proteinExistence type="predicted"/>
<evidence type="ECO:0000256" key="1">
    <source>
        <dbReference type="SAM" id="MobiDB-lite"/>
    </source>
</evidence>
<keyword evidence="3" id="KW-1185">Reference proteome</keyword>
<feature type="compositionally biased region" description="Polar residues" evidence="1">
    <location>
        <begin position="37"/>
        <end position="60"/>
    </location>
</feature>
<evidence type="ECO:0000313" key="3">
    <source>
        <dbReference type="Proteomes" id="UP000250192"/>
    </source>
</evidence>
<reference evidence="2 3" key="1">
    <citation type="submission" date="2018-06" db="EMBL/GenBank/DDBJ databases">
        <authorList>
            <consortium name="Pathogen Informatics"/>
            <person name="Doyle S."/>
        </authorList>
    </citation>
    <scope>NUCLEOTIDE SEQUENCE [LARGE SCALE GENOMIC DNA]</scope>
    <source>
        <strain evidence="2 3">NCTC9935</strain>
    </source>
</reference>
<dbReference type="AlphaFoldDB" id="A0A2X0VLF3"/>
<dbReference type="RefSeq" id="WP_245907620.1">
    <property type="nucleotide sequence ID" value="NZ_CBDERX010000019.1"/>
</dbReference>
<dbReference type="GeneID" id="93757480"/>
<dbReference type="Proteomes" id="UP000250192">
    <property type="component" value="Unassembled WGS sequence"/>
</dbReference>
<dbReference type="EMBL" id="UAPR01000001">
    <property type="protein sequence ID" value="SPT54742.1"/>
    <property type="molecule type" value="Genomic_DNA"/>
</dbReference>
<feature type="region of interest" description="Disordered" evidence="1">
    <location>
        <begin position="32"/>
        <end position="129"/>
    </location>
</feature>
<name>A0A2X0VLF3_9ACTO</name>